<dbReference type="KEGG" id="pic:PICST_91530"/>
<keyword evidence="9" id="KW-1185">Reference proteome</keyword>
<keyword evidence="4" id="KW-0698">rRNA processing</keyword>
<comment type="subcellular location">
    <subcellularLocation>
        <location evidence="1">Nucleus</location>
        <location evidence="1">Nucleolus</location>
    </subcellularLocation>
</comment>
<dbReference type="FunCoup" id="A3LZS2">
    <property type="interactions" value="1177"/>
</dbReference>
<organism evidence="8 9">
    <name type="scientific">Scheffersomyces stipitis (strain ATCC 58785 / CBS 6054 / NBRC 10063 / NRRL Y-11545)</name>
    <name type="common">Yeast</name>
    <name type="synonym">Pichia stipitis</name>
    <dbReference type="NCBI Taxonomy" id="322104"/>
    <lineage>
        <taxon>Eukaryota</taxon>
        <taxon>Fungi</taxon>
        <taxon>Dikarya</taxon>
        <taxon>Ascomycota</taxon>
        <taxon>Saccharomycotina</taxon>
        <taxon>Pichiomycetes</taxon>
        <taxon>Debaryomycetaceae</taxon>
        <taxon>Scheffersomyces</taxon>
    </lineage>
</organism>
<evidence type="ECO:0000256" key="7">
    <source>
        <dbReference type="SAM" id="MobiDB-lite"/>
    </source>
</evidence>
<feature type="compositionally biased region" description="Basic and acidic residues" evidence="7">
    <location>
        <begin position="33"/>
        <end position="45"/>
    </location>
</feature>
<evidence type="ECO:0000256" key="1">
    <source>
        <dbReference type="ARBA" id="ARBA00004604"/>
    </source>
</evidence>
<evidence type="ECO:0000256" key="5">
    <source>
        <dbReference type="ARBA" id="ARBA00023242"/>
    </source>
</evidence>
<evidence type="ECO:0000313" key="9">
    <source>
        <dbReference type="Proteomes" id="UP000002258"/>
    </source>
</evidence>
<dbReference type="GO" id="GO:0000472">
    <property type="term" value="P:endonucleolytic cleavage to generate mature 5'-end of SSU-rRNA from (SSU-rRNA, 5.8S rRNA, LSU-rRNA)"/>
    <property type="evidence" value="ECO:0007669"/>
    <property type="project" value="EnsemblFungi"/>
</dbReference>
<dbReference type="GO" id="GO:0034511">
    <property type="term" value="F:U3 snoRNA binding"/>
    <property type="evidence" value="ECO:0007669"/>
    <property type="project" value="EnsemblFungi"/>
</dbReference>
<evidence type="ECO:0000256" key="4">
    <source>
        <dbReference type="ARBA" id="ARBA00022552"/>
    </source>
</evidence>
<dbReference type="PANTHER" id="PTHR23183:SF0">
    <property type="entry name" value="NUCLEOLAR PROTEIN 14"/>
    <property type="match status" value="1"/>
</dbReference>
<keyword evidence="3" id="KW-0690">Ribosome biogenesis</keyword>
<dbReference type="PANTHER" id="PTHR23183">
    <property type="entry name" value="NOP14"/>
    <property type="match status" value="1"/>
</dbReference>
<dbReference type="InterPro" id="IPR007276">
    <property type="entry name" value="Nop14"/>
</dbReference>
<dbReference type="GO" id="GO:0000480">
    <property type="term" value="P:endonucleolytic cleavage in 5'-ETS of tricistronic rRNA transcript (SSU-rRNA, 5.8S rRNA, LSU-rRNA)"/>
    <property type="evidence" value="ECO:0007669"/>
    <property type="project" value="EnsemblFungi"/>
</dbReference>
<feature type="compositionally biased region" description="Acidic residues" evidence="7">
    <location>
        <begin position="362"/>
        <end position="378"/>
    </location>
</feature>
<dbReference type="OMA" id="KSCWPSL"/>
<evidence type="ECO:0000256" key="2">
    <source>
        <dbReference type="ARBA" id="ARBA00007466"/>
    </source>
</evidence>
<feature type="region of interest" description="Disordered" evidence="7">
    <location>
        <begin position="1"/>
        <end position="45"/>
    </location>
</feature>
<dbReference type="EMBL" id="CP000502">
    <property type="protein sequence ID" value="ABN68593.2"/>
    <property type="molecule type" value="Genomic_DNA"/>
</dbReference>
<dbReference type="eggNOG" id="KOG2147">
    <property type="taxonomic scope" value="Eukaryota"/>
</dbReference>
<feature type="region of interest" description="Disordered" evidence="7">
    <location>
        <begin position="198"/>
        <end position="219"/>
    </location>
</feature>
<dbReference type="GO" id="GO:0030692">
    <property type="term" value="C:Noc4p-Nop14p complex"/>
    <property type="evidence" value="ECO:0007669"/>
    <property type="project" value="EnsemblFungi"/>
</dbReference>
<dbReference type="OrthoDB" id="441771at2759"/>
<dbReference type="AlphaFoldDB" id="A3LZS2"/>
<comment type="function">
    <text evidence="6">Involved in nucleolar processing of pre-18S ribosomal RNA. Has a role in the nuclear export of 40S pre-ribosomal subunit to the cytoplasm.</text>
</comment>
<dbReference type="GO" id="GO:0032040">
    <property type="term" value="C:small-subunit processome"/>
    <property type="evidence" value="ECO:0007669"/>
    <property type="project" value="EnsemblFungi"/>
</dbReference>
<protein>
    <submittedName>
        <fullName evidence="8">Probable nucleolar complex protein 14</fullName>
    </submittedName>
</protein>
<proteinExistence type="inferred from homology"/>
<dbReference type="GO" id="GO:0000447">
    <property type="term" value="P:endonucleolytic cleavage in ITS1 to separate SSU-rRNA from 5.8S rRNA and LSU-rRNA from tricistronic rRNA transcript (SSU-rRNA, 5.8S rRNA, LSU-rRNA)"/>
    <property type="evidence" value="ECO:0007669"/>
    <property type="project" value="EnsemblFungi"/>
</dbReference>
<reference evidence="8 9" key="1">
    <citation type="journal article" date="2007" name="Nat. Biotechnol.">
        <title>Genome sequence of the lignocellulose-bioconverting and xylose-fermenting yeast Pichia stipitis.</title>
        <authorList>
            <person name="Jeffries T.W."/>
            <person name="Grigoriev I.V."/>
            <person name="Grimwood J."/>
            <person name="Laplaza J.M."/>
            <person name="Aerts A."/>
            <person name="Salamov A."/>
            <person name="Schmutz J."/>
            <person name="Lindquist E."/>
            <person name="Dehal P."/>
            <person name="Shapiro H."/>
            <person name="Jin Y.S."/>
            <person name="Passoth V."/>
            <person name="Richardson P.M."/>
        </authorList>
    </citation>
    <scope>NUCLEOTIDE SEQUENCE [LARGE SCALE GENOMIC DNA]</scope>
    <source>
        <strain evidence="9">ATCC 58785 / CBS 6054 / NBRC 10063 / NRRL Y-11545</strain>
    </source>
</reference>
<feature type="region of interest" description="Disordered" evidence="7">
    <location>
        <begin position="330"/>
        <end position="395"/>
    </location>
</feature>
<dbReference type="RefSeq" id="XP_001386622.2">
    <property type="nucleotide sequence ID" value="XM_001386585.1"/>
</dbReference>
<accession>A3LZS2</accession>
<dbReference type="Proteomes" id="UP000002258">
    <property type="component" value="Chromosome 8"/>
</dbReference>
<dbReference type="STRING" id="322104.A3LZS2"/>
<evidence type="ECO:0000256" key="6">
    <source>
        <dbReference type="ARBA" id="ARBA00024695"/>
    </source>
</evidence>
<comment type="similarity">
    <text evidence="2">Belongs to the NOP14 family.</text>
</comment>
<evidence type="ECO:0000313" key="8">
    <source>
        <dbReference type="EMBL" id="ABN68593.2"/>
    </source>
</evidence>
<dbReference type="GeneID" id="4840832"/>
<keyword evidence="5" id="KW-0539">Nucleus</keyword>
<gene>
    <name evidence="8" type="primary">NOP14</name>
    <name evidence="8" type="ORF">PICST_91530</name>
</gene>
<feature type="compositionally biased region" description="Acidic residues" evidence="7">
    <location>
        <begin position="330"/>
        <end position="355"/>
    </location>
</feature>
<evidence type="ECO:0000256" key="3">
    <source>
        <dbReference type="ARBA" id="ARBA00022517"/>
    </source>
</evidence>
<name>A3LZS2_PICST</name>
<dbReference type="InParanoid" id="A3LZS2"/>
<dbReference type="HOGENOM" id="CLU_008874_0_0_1"/>
<sequence length="823" mass="94502">MAGSQLKQLKEALKSKGLIGQTNVKKKNKKQKTASETRRNDKEQVIGDIRTQFNQFDQRINRTKHDVSIIQGGKFVKLGSKQHNEAVRTHSTVQKTMKLQYELEKKGHGKTGGLVDRRFGENNKHLSAEEKMLERFTRERQASSKRGNMFSIESDDDNDDFEAGGFTLTHGGRALTLGDGDEAALSDEETSLGAGKTRYVDEDQMEEEGQPARKKTKKEVMKEVIAKSKFYKHQRQTEFKKTQDDIEDLDEDFGDVMQEMYNVKQPTAPKFSTKTQEEIDYDNKVRELTYDRRSVPADRTKTDEELKKEHEEKMKKLEADRLRRMTGFVDDDRDAEGDDLDDDFWAGSDENDEDGFAIKESDAEESNEENSSSGEEEEATTKNFGRTLPVKKPQVSIPSNHQEFVKALVEIEADRQPAYVKKIVEVYKPNLAEGNKDKMNIFVGILFEHLLFLSNQDEPNSILIEQLADIIKRLSESYNQVLVENVREEINNIQDRIADSSLLKRDLVFFVLVGFLFSTSDHYHLIVTPTVILMNEILSTLVYSDEATINQISQGVFTADILLTYQRYSKRFVPEIVNFLQKALLLLIPEPTKIAQDVRGSIFSTSTIFNSKLNISKSEKFSTLESTEMSISQLFAGDESSQFKFQLLNKIIALIDKSTSLWKEKSALIEVVESFIVILKHAVKYFATSLPQTTNLLNKLVKIQNNLLKERKPLALQHHRALAIATFAPKFEENFNPDKKSYDVNRERQEMNKIQNQLKKERKAALKDIRQESRFVAGQQIEEKKSMYDAYHKKMAHIVNSISTIEGAEKNEYEKEKKQRKNK</sequence>
<dbReference type="Pfam" id="PF04147">
    <property type="entry name" value="Nop14"/>
    <property type="match status" value="2"/>
</dbReference>
<feature type="region of interest" description="Disordered" evidence="7">
    <location>
        <begin position="290"/>
        <end position="316"/>
    </location>
</feature>